<dbReference type="Gene3D" id="3.30.470.20">
    <property type="entry name" value="ATP-grasp fold, B domain"/>
    <property type="match status" value="1"/>
</dbReference>
<dbReference type="SUPFAM" id="SSF56059">
    <property type="entry name" value="Glutathione synthetase ATP-binding domain-like"/>
    <property type="match status" value="1"/>
</dbReference>
<dbReference type="KEGG" id="xeu:XSP_001748"/>
<dbReference type="EMBL" id="LR824641">
    <property type="protein sequence ID" value="CAD0323868.1"/>
    <property type="molecule type" value="Genomic_DNA"/>
</dbReference>
<evidence type="ECO:0000313" key="2">
    <source>
        <dbReference type="EMBL" id="CAD1790791.1"/>
    </source>
</evidence>
<sequence length="206" mass="23967">MKPYNQNTWVTNGRHFTQHAVVLDKEDLANDRPLRNCPAIYQEYSEKSYELRVVVFGDVVRAIKLDSQSVDTALVDWRDDYMGRMAVVEVNLPEDVEAKILKFMRSLDLAFGCLDMICAPDGTYMFLEVNEQGQFLWLEDKNPQLDLLRSFIDFLFIEARIEHDAGHVSLSRYYADSAHRVDTDFALLRRKIRARVRTEEGILSRV</sequence>
<accession>A0A8E4ENT1</accession>
<name>A0A8E4ENT1_9XANT</name>
<dbReference type="RefSeq" id="WP_147421348.1">
    <property type="nucleotide sequence ID" value="NZ_LR861803.1"/>
</dbReference>
<evidence type="ECO:0000313" key="1">
    <source>
        <dbReference type="EMBL" id="CAD0323868.1"/>
    </source>
</evidence>
<organism evidence="2 3">
    <name type="scientific">Xanthomonas euroxanthea</name>
    <dbReference type="NCBI Taxonomy" id="2259622"/>
    <lineage>
        <taxon>Bacteria</taxon>
        <taxon>Pseudomonadati</taxon>
        <taxon>Pseudomonadota</taxon>
        <taxon>Gammaproteobacteria</taxon>
        <taxon>Lysobacterales</taxon>
        <taxon>Lysobacteraceae</taxon>
        <taxon>Xanthomonas</taxon>
    </lineage>
</organism>
<dbReference type="GeneID" id="79389066"/>
<reference evidence="2 3" key="1">
    <citation type="submission" date="2020-07" db="EMBL/GenBank/DDBJ databases">
        <authorList>
            <person name="Teixeira M."/>
        </authorList>
    </citation>
    <scope>NUCLEOTIDE SEQUENCE [LARGE SCALE GENOMIC DNA]</scope>
    <source>
        <strain evidence="2">1</strain>
        <strain evidence="1">Xanthomonas sp. CPBF 367</strain>
    </source>
</reference>
<evidence type="ECO:0000313" key="3">
    <source>
        <dbReference type="Proteomes" id="UP000515493"/>
    </source>
</evidence>
<dbReference type="EMBL" id="LR861803">
    <property type="protein sequence ID" value="CAD1790791.1"/>
    <property type="molecule type" value="Genomic_DNA"/>
</dbReference>
<protein>
    <recommendedName>
        <fullName evidence="4">ATP-grasp domain-containing protein</fullName>
    </recommendedName>
</protein>
<gene>
    <name evidence="2" type="ORF">XSP_001748</name>
</gene>
<evidence type="ECO:0008006" key="4">
    <source>
        <dbReference type="Google" id="ProtNLM"/>
    </source>
</evidence>
<dbReference type="AlphaFoldDB" id="A0A8E4ENT1"/>
<proteinExistence type="predicted"/>
<dbReference type="Proteomes" id="UP000515493">
    <property type="component" value="Chromosome"/>
</dbReference>